<feature type="transmembrane region" description="Helical" evidence="1">
    <location>
        <begin position="43"/>
        <end position="62"/>
    </location>
</feature>
<keyword evidence="3" id="KW-1185">Reference proteome</keyword>
<reference evidence="2 3" key="1">
    <citation type="submission" date="2016-05" db="EMBL/GenBank/DDBJ databases">
        <title>Paenibacillus oryzae. sp. nov., isolated from the rice root.</title>
        <authorList>
            <person name="Zhang J."/>
            <person name="Zhang X."/>
        </authorList>
    </citation>
    <scope>NUCLEOTIDE SEQUENCE [LARGE SCALE GENOMIC DNA]</scope>
    <source>
        <strain evidence="2 3">1DrF-4</strain>
    </source>
</reference>
<comment type="caution">
    <text evidence="2">The sequence shown here is derived from an EMBL/GenBank/DDBJ whole genome shotgun (WGS) entry which is preliminary data.</text>
</comment>
<accession>A0A1A5YH86</accession>
<protein>
    <submittedName>
        <fullName evidence="2">Uncharacterized protein</fullName>
    </submittedName>
</protein>
<proteinExistence type="predicted"/>
<name>A0A1A5YH86_9BACL</name>
<dbReference type="AlphaFoldDB" id="A0A1A5YH86"/>
<dbReference type="Proteomes" id="UP000092024">
    <property type="component" value="Unassembled WGS sequence"/>
</dbReference>
<dbReference type="STRING" id="1844972.A7K91_05500"/>
<keyword evidence="1" id="KW-1133">Transmembrane helix</keyword>
<evidence type="ECO:0000256" key="1">
    <source>
        <dbReference type="SAM" id="Phobius"/>
    </source>
</evidence>
<keyword evidence="1" id="KW-0472">Membrane</keyword>
<dbReference type="EMBL" id="LYPA01000064">
    <property type="protein sequence ID" value="OBR65021.1"/>
    <property type="molecule type" value="Genomic_DNA"/>
</dbReference>
<gene>
    <name evidence="2" type="ORF">A7K91_05500</name>
</gene>
<sequence>MRLIKSGKVVFIVIKGSTIKRFLLLDMVAGTGIYFALKLVYSSLIIASAGSFIGTAALKKIGKDS</sequence>
<keyword evidence="1" id="KW-0812">Transmembrane</keyword>
<evidence type="ECO:0000313" key="2">
    <source>
        <dbReference type="EMBL" id="OBR65021.1"/>
    </source>
</evidence>
<organism evidence="2 3">
    <name type="scientific">Paenibacillus oryzae</name>
    <dbReference type="NCBI Taxonomy" id="1844972"/>
    <lineage>
        <taxon>Bacteria</taxon>
        <taxon>Bacillati</taxon>
        <taxon>Bacillota</taxon>
        <taxon>Bacilli</taxon>
        <taxon>Bacillales</taxon>
        <taxon>Paenibacillaceae</taxon>
        <taxon>Paenibacillus</taxon>
    </lineage>
</organism>
<evidence type="ECO:0000313" key="3">
    <source>
        <dbReference type="Proteomes" id="UP000092024"/>
    </source>
</evidence>